<dbReference type="InterPro" id="IPR005467">
    <property type="entry name" value="His_kinase_dom"/>
</dbReference>
<keyword evidence="6" id="KW-0418">Kinase</keyword>
<dbReference type="PRINTS" id="PR00344">
    <property type="entry name" value="BCTRLSENSOR"/>
</dbReference>
<dbReference type="InterPro" id="IPR036890">
    <property type="entry name" value="HATPase_C_sf"/>
</dbReference>
<keyword evidence="5" id="KW-0547">Nucleotide-binding</keyword>
<feature type="domain" description="Response regulatory" evidence="14">
    <location>
        <begin position="536"/>
        <end position="644"/>
    </location>
</feature>
<dbReference type="InterPro" id="IPR036097">
    <property type="entry name" value="HisK_dim/P_sf"/>
</dbReference>
<evidence type="ECO:0000256" key="2">
    <source>
        <dbReference type="ARBA" id="ARBA00012438"/>
    </source>
</evidence>
<feature type="domain" description="Response regulatory" evidence="14">
    <location>
        <begin position="672"/>
        <end position="789"/>
    </location>
</feature>
<dbReference type="CDD" id="cd17546">
    <property type="entry name" value="REC_hyHK_CKI1_RcsC-like"/>
    <property type="match status" value="1"/>
</dbReference>
<dbReference type="PROSITE" id="PS50110">
    <property type="entry name" value="RESPONSE_REGULATORY"/>
    <property type="match status" value="2"/>
</dbReference>
<dbReference type="SUPFAM" id="SSF55874">
    <property type="entry name" value="ATPase domain of HSP90 chaperone/DNA topoisomerase II/histidine kinase"/>
    <property type="match status" value="1"/>
</dbReference>
<dbReference type="InterPro" id="IPR011006">
    <property type="entry name" value="CheY-like_superfamily"/>
</dbReference>
<dbReference type="SUPFAM" id="SSF47384">
    <property type="entry name" value="Homodimeric domain of signal transducing histidine kinase"/>
    <property type="match status" value="1"/>
</dbReference>
<evidence type="ECO:0000259" key="13">
    <source>
        <dbReference type="PROSITE" id="PS50109"/>
    </source>
</evidence>
<dbReference type="FunFam" id="1.10.287.130:FF:000002">
    <property type="entry name" value="Two-component osmosensing histidine kinase"/>
    <property type="match status" value="1"/>
</dbReference>
<evidence type="ECO:0000313" key="15">
    <source>
        <dbReference type="EMBL" id="MBD5781256.1"/>
    </source>
</evidence>
<comment type="catalytic activity">
    <reaction evidence="1">
        <text>ATP + protein L-histidine = ADP + protein N-phospho-L-histidine.</text>
        <dbReference type="EC" id="2.7.13.3"/>
    </reaction>
</comment>
<evidence type="ECO:0000256" key="10">
    <source>
        <dbReference type="ARBA" id="ARBA00068150"/>
    </source>
</evidence>
<evidence type="ECO:0000256" key="6">
    <source>
        <dbReference type="ARBA" id="ARBA00022777"/>
    </source>
</evidence>
<dbReference type="InterPro" id="IPR004358">
    <property type="entry name" value="Sig_transdc_His_kin-like_C"/>
</dbReference>
<dbReference type="GO" id="GO:0005524">
    <property type="term" value="F:ATP binding"/>
    <property type="evidence" value="ECO:0007669"/>
    <property type="project" value="UniProtKB-KW"/>
</dbReference>
<feature type="modified residue" description="4-aspartylphosphate" evidence="11">
    <location>
        <position position="585"/>
    </location>
</feature>
<dbReference type="Pfam" id="PF00072">
    <property type="entry name" value="Response_reg"/>
    <property type="match status" value="1"/>
</dbReference>
<evidence type="ECO:0000256" key="11">
    <source>
        <dbReference type="PROSITE-ProRule" id="PRU00169"/>
    </source>
</evidence>
<dbReference type="Gene3D" id="3.30.565.10">
    <property type="entry name" value="Histidine kinase-like ATPase, C-terminal domain"/>
    <property type="match status" value="1"/>
</dbReference>
<dbReference type="Pfam" id="PF00512">
    <property type="entry name" value="HisKA"/>
    <property type="match status" value="1"/>
</dbReference>
<dbReference type="InterPro" id="IPR003594">
    <property type="entry name" value="HATPase_dom"/>
</dbReference>
<evidence type="ECO:0000256" key="9">
    <source>
        <dbReference type="ARBA" id="ARBA00064003"/>
    </source>
</evidence>
<keyword evidence="3 11" id="KW-0597">Phosphoprotein</keyword>
<gene>
    <name evidence="15" type="ORF">IEN85_17280</name>
</gene>
<dbReference type="SMART" id="SM00387">
    <property type="entry name" value="HATPase_c"/>
    <property type="match status" value="1"/>
</dbReference>
<evidence type="ECO:0000256" key="3">
    <source>
        <dbReference type="ARBA" id="ARBA00022553"/>
    </source>
</evidence>
<keyword evidence="16" id="KW-1185">Reference proteome</keyword>
<comment type="caution">
    <text evidence="15">The sequence shown here is derived from an EMBL/GenBank/DDBJ whole genome shotgun (WGS) entry which is preliminary data.</text>
</comment>
<comment type="subunit">
    <text evidence="9">At low DSF concentrations, interacts with RpfF.</text>
</comment>
<dbReference type="PROSITE" id="PS50109">
    <property type="entry name" value="HIS_KIN"/>
    <property type="match status" value="1"/>
</dbReference>
<dbReference type="PANTHER" id="PTHR45339:SF1">
    <property type="entry name" value="HYBRID SIGNAL TRANSDUCTION HISTIDINE KINASE J"/>
    <property type="match status" value="1"/>
</dbReference>
<dbReference type="PANTHER" id="PTHR45339">
    <property type="entry name" value="HYBRID SIGNAL TRANSDUCTION HISTIDINE KINASE J"/>
    <property type="match status" value="1"/>
</dbReference>
<dbReference type="EMBL" id="JACYFG010000040">
    <property type="protein sequence ID" value="MBD5781256.1"/>
    <property type="molecule type" value="Genomic_DNA"/>
</dbReference>
<dbReference type="SMART" id="SM00448">
    <property type="entry name" value="REC"/>
    <property type="match status" value="2"/>
</dbReference>
<dbReference type="AlphaFoldDB" id="A0A927FBE7"/>
<evidence type="ECO:0000256" key="4">
    <source>
        <dbReference type="ARBA" id="ARBA00022679"/>
    </source>
</evidence>
<proteinExistence type="predicted"/>
<keyword evidence="7" id="KW-0067">ATP-binding</keyword>
<dbReference type="RefSeq" id="WP_191618355.1">
    <property type="nucleotide sequence ID" value="NZ_JACYFG010000040.1"/>
</dbReference>
<organism evidence="15 16">
    <name type="scientific">Pelagicoccus enzymogenes</name>
    <dbReference type="NCBI Taxonomy" id="2773457"/>
    <lineage>
        <taxon>Bacteria</taxon>
        <taxon>Pseudomonadati</taxon>
        <taxon>Verrucomicrobiota</taxon>
        <taxon>Opitutia</taxon>
        <taxon>Puniceicoccales</taxon>
        <taxon>Pelagicoccaceae</taxon>
        <taxon>Pelagicoccus</taxon>
    </lineage>
</organism>
<dbReference type="Proteomes" id="UP000622317">
    <property type="component" value="Unassembled WGS sequence"/>
</dbReference>
<dbReference type="EC" id="2.7.13.3" evidence="2"/>
<feature type="domain" description="Histidine kinase" evidence="13">
    <location>
        <begin position="293"/>
        <end position="514"/>
    </location>
</feature>
<evidence type="ECO:0000256" key="5">
    <source>
        <dbReference type="ARBA" id="ARBA00022741"/>
    </source>
</evidence>
<keyword evidence="8" id="KW-0902">Two-component regulatory system</keyword>
<accession>A0A927FBE7</accession>
<evidence type="ECO:0000313" key="16">
    <source>
        <dbReference type="Proteomes" id="UP000622317"/>
    </source>
</evidence>
<evidence type="ECO:0000256" key="1">
    <source>
        <dbReference type="ARBA" id="ARBA00000085"/>
    </source>
</evidence>
<dbReference type="InterPro" id="IPR001789">
    <property type="entry name" value="Sig_transdc_resp-reg_receiver"/>
</dbReference>
<dbReference type="Gene3D" id="3.40.50.2300">
    <property type="match status" value="2"/>
</dbReference>
<evidence type="ECO:0000256" key="12">
    <source>
        <dbReference type="SAM" id="Coils"/>
    </source>
</evidence>
<dbReference type="SMART" id="SM00388">
    <property type="entry name" value="HisKA"/>
    <property type="match status" value="1"/>
</dbReference>
<name>A0A927FBE7_9BACT</name>
<protein>
    <recommendedName>
        <fullName evidence="10">Sensory/regulatory protein RpfC</fullName>
        <ecNumber evidence="2">2.7.13.3</ecNumber>
    </recommendedName>
</protein>
<dbReference type="CDD" id="cd16922">
    <property type="entry name" value="HATPase_EvgS-ArcB-TorS-like"/>
    <property type="match status" value="1"/>
</dbReference>
<evidence type="ECO:0000256" key="7">
    <source>
        <dbReference type="ARBA" id="ARBA00022840"/>
    </source>
</evidence>
<evidence type="ECO:0000259" key="14">
    <source>
        <dbReference type="PROSITE" id="PS50110"/>
    </source>
</evidence>
<dbReference type="Pfam" id="PF02518">
    <property type="entry name" value="HATPase_c"/>
    <property type="match status" value="1"/>
</dbReference>
<keyword evidence="12" id="KW-0175">Coiled coil</keyword>
<dbReference type="Gene3D" id="1.10.287.130">
    <property type="match status" value="1"/>
</dbReference>
<keyword evidence="4" id="KW-0808">Transferase</keyword>
<dbReference type="SUPFAM" id="SSF52172">
    <property type="entry name" value="CheY-like"/>
    <property type="match status" value="2"/>
</dbReference>
<dbReference type="FunFam" id="3.30.565.10:FF:000010">
    <property type="entry name" value="Sensor histidine kinase RcsC"/>
    <property type="match status" value="1"/>
</dbReference>
<sequence>MTVNERSLSFPATTASSLNNQLDALTRLHSLLGSEALAHSLDALSEYGFVTGEDGFPRHLNPALEAILGNERCNPLLWLEDRPFGNTLPSSGASGVVWIPQRHGAPIPGFLVSRPVGNERVGIIRELSLEGMAPSSCGTADENELCLELAEQACEGLAAISPDGTLAYLNPAFAQAHSQSSVFQLKGSPWKLLLDDEEARRWESEILPSMDFTDSWSGPFAKRQLSLRAAANGNILVSSRELPAENARDADLELAKQETEQLYQQLDEAIAKANQSALEAELSNQAKSAFLASMSHEIRTPMNAVIGLTGVLLASDINEDQRDYLQTIRASGDSLLVLINDILDFSKIESNKMELENLPIDPRCCVEESLELLAEKASSKGLELCYEVKGDIPFGILGDVTRLRQILVNLVGNAIKFTETGQVEVLLQAKEISVEECLLEFEVKDSGIGIPADKQGRLFESFSQVDSSTTRKYGGTGLGLAISKKLTELMGGEMRVESEEGKGSSFIFTIRAATSAPVVYSPEFDNRGRNMVAGKAILVVEPNPVIREKLSSQLGKWDAQVQSCASLAQACSLAAATPFEIAFVDQSYAKHERIRLASTCRQAGADTRIVKVTPYGKSEADDACHSLSKPIKPSALIDVIGKSLQSPERAAQSERSAPAKPHAQLGERCPLRILMAEDNKINQKVARLVLNQLSYQIDVANDGLEVLEKLKHERYDVILMDVQMPNMDGYEATREIAKRFPPERRPHIIALTANAMQGDRERAIAAGMNDYLSKPIRPEKVGQALEKAYHVATAMGNN</sequence>
<reference evidence="15" key="1">
    <citation type="submission" date="2020-09" db="EMBL/GenBank/DDBJ databases">
        <title>Pelagicoccus enzymogenes sp. nov. with an EPS production, isolated from marine sediment.</title>
        <authorList>
            <person name="Feng X."/>
        </authorList>
    </citation>
    <scope>NUCLEOTIDE SEQUENCE</scope>
    <source>
        <strain evidence="15">NFK12</strain>
    </source>
</reference>
<feature type="modified residue" description="4-aspartylphosphate" evidence="11">
    <location>
        <position position="721"/>
    </location>
</feature>
<dbReference type="InterPro" id="IPR003661">
    <property type="entry name" value="HisK_dim/P_dom"/>
</dbReference>
<dbReference type="CDD" id="cd00082">
    <property type="entry name" value="HisKA"/>
    <property type="match status" value="1"/>
</dbReference>
<evidence type="ECO:0000256" key="8">
    <source>
        <dbReference type="ARBA" id="ARBA00023012"/>
    </source>
</evidence>
<dbReference type="GO" id="GO:0000155">
    <property type="term" value="F:phosphorelay sensor kinase activity"/>
    <property type="evidence" value="ECO:0007669"/>
    <property type="project" value="InterPro"/>
</dbReference>
<feature type="coiled-coil region" evidence="12">
    <location>
        <begin position="252"/>
        <end position="283"/>
    </location>
</feature>